<reference evidence="2" key="1">
    <citation type="submission" date="2021-05" db="EMBL/GenBank/DDBJ databases">
        <authorList>
            <person name="Tanabe Y."/>
        </authorList>
    </citation>
    <scope>NUCLEOTIDE SEQUENCE</scope>
    <source>
        <strain evidence="2">BOTRYCO-1</strain>
    </source>
</reference>
<dbReference type="Gene3D" id="3.30.160.150">
    <property type="entry name" value="Lipoprotein like domain"/>
    <property type="match status" value="1"/>
</dbReference>
<organism evidence="2 3">
    <name type="scientific">Candidatus Phycosocius spiralis</name>
    <dbReference type="NCBI Taxonomy" id="2815099"/>
    <lineage>
        <taxon>Bacteria</taxon>
        <taxon>Pseudomonadati</taxon>
        <taxon>Pseudomonadota</taxon>
        <taxon>Alphaproteobacteria</taxon>
        <taxon>Caulobacterales</taxon>
        <taxon>Caulobacterales incertae sedis</taxon>
        <taxon>Candidatus Phycosocius</taxon>
    </lineage>
</organism>
<keyword evidence="3" id="KW-1185">Reference proteome</keyword>
<evidence type="ECO:0000313" key="2">
    <source>
        <dbReference type="EMBL" id="GIU66377.1"/>
    </source>
</evidence>
<reference evidence="2" key="2">
    <citation type="journal article" date="2023" name="ISME Commun">
        <title>Characterization of a bloom-associated alphaproteobacterial lineage, 'Candidatus Phycosocius': insights into freshwater algal-bacterial interactions.</title>
        <authorList>
            <person name="Tanabe Y."/>
            <person name="Yamaguchi H."/>
            <person name="Yoshida M."/>
            <person name="Kai A."/>
            <person name="Okazaki Y."/>
        </authorList>
    </citation>
    <scope>NUCLEOTIDE SEQUENCE</scope>
    <source>
        <strain evidence="2">BOTRYCO-1</strain>
    </source>
</reference>
<gene>
    <name evidence="2" type="ORF">PsB1_0531</name>
</gene>
<evidence type="ECO:0008006" key="4">
    <source>
        <dbReference type="Google" id="ProtNLM"/>
    </source>
</evidence>
<feature type="transmembrane region" description="Helical" evidence="1">
    <location>
        <begin position="15"/>
        <end position="34"/>
    </location>
</feature>
<evidence type="ECO:0000313" key="3">
    <source>
        <dbReference type="Proteomes" id="UP001161064"/>
    </source>
</evidence>
<sequence length="168" mass="18130">MGQALQDLGVISRAFVLPLALIFGLVGCGFRPVYSTQGSGIGAVTIATIDGRTGYFLRQELERRADLEGKGENPRQLTVTLTRVFSPAAQGVDGISLRTELTVTADYKLSATPNLPEVIGTLTTSVAYESLDQAYGDVALQSDAEERIAGQLAARIWHDLQYQLRTAR</sequence>
<dbReference type="EMBL" id="BPFZ01000002">
    <property type="protein sequence ID" value="GIU66377.1"/>
    <property type="molecule type" value="Genomic_DNA"/>
</dbReference>
<keyword evidence="1" id="KW-1133">Transmembrane helix</keyword>
<evidence type="ECO:0000256" key="1">
    <source>
        <dbReference type="SAM" id="Phobius"/>
    </source>
</evidence>
<comment type="caution">
    <text evidence="2">The sequence shown here is derived from an EMBL/GenBank/DDBJ whole genome shotgun (WGS) entry which is preliminary data.</text>
</comment>
<protein>
    <recommendedName>
        <fullName evidence="4">LPS-assembly lipoprotein</fullName>
    </recommendedName>
</protein>
<proteinExistence type="predicted"/>
<name>A0ABQ4PTN4_9PROT</name>
<keyword evidence="1" id="KW-0812">Transmembrane</keyword>
<accession>A0ABQ4PTN4</accession>
<dbReference type="Proteomes" id="UP001161064">
    <property type="component" value="Unassembled WGS sequence"/>
</dbReference>
<keyword evidence="1" id="KW-0472">Membrane</keyword>